<dbReference type="RefSeq" id="WP_213682363.1">
    <property type="nucleotide sequence ID" value="NZ_CP074572.1"/>
</dbReference>
<proteinExistence type="predicted"/>
<protein>
    <submittedName>
        <fullName evidence="1">Polysaccharide pyruvyl transferase family protein</fullName>
    </submittedName>
</protein>
<organism evidence="1 2">
    <name type="scientific">Shewanella dokdonensis</name>
    <dbReference type="NCBI Taxonomy" id="712036"/>
    <lineage>
        <taxon>Bacteria</taxon>
        <taxon>Pseudomonadati</taxon>
        <taxon>Pseudomonadota</taxon>
        <taxon>Gammaproteobacteria</taxon>
        <taxon>Alteromonadales</taxon>
        <taxon>Shewanellaceae</taxon>
        <taxon>Shewanella</taxon>
    </lineage>
</organism>
<keyword evidence="2" id="KW-1185">Reference proteome</keyword>
<reference evidence="1 2" key="1">
    <citation type="journal article" date="2012" name="Int. J. Syst. Evol. Microbiol.">
        <title>Shewanella dokdonensis sp. nov., isolated from seawater.</title>
        <authorList>
            <person name="Sung H.R."/>
            <person name="Yoon J.H."/>
            <person name="Ghim S.Y."/>
        </authorList>
    </citation>
    <scope>NUCLEOTIDE SEQUENCE [LARGE SCALE GENOMIC DNA]</scope>
    <source>
        <strain evidence="1 2">DSM 23626</strain>
    </source>
</reference>
<sequence>MNAKKIESLIDNYDMDVLFISQCNYDVDSKITDDRVINKRVFEQLGRNYKKRCVLIEDELTLKETLSIYRNIEHLFTYRRHGFILALTQGTTASLICQEINTTIVKETVNLDSLYLGKHSDFNIPKIDITKVHALLEEKMHSAFNIKISLKILYVTTQCKIINEIVFLIFKSNLFHQIMELLDAIFVNYRSRVRSL</sequence>
<dbReference type="Proteomes" id="UP000676428">
    <property type="component" value="Chromosome"/>
</dbReference>
<evidence type="ECO:0000313" key="2">
    <source>
        <dbReference type="Proteomes" id="UP000676428"/>
    </source>
</evidence>
<dbReference type="GO" id="GO:0016740">
    <property type="term" value="F:transferase activity"/>
    <property type="evidence" value="ECO:0007669"/>
    <property type="project" value="UniProtKB-KW"/>
</dbReference>
<gene>
    <name evidence="1" type="ORF">KHX94_03335</name>
</gene>
<keyword evidence="1" id="KW-0808">Transferase</keyword>
<evidence type="ECO:0000313" key="1">
    <source>
        <dbReference type="EMBL" id="QVK23746.1"/>
    </source>
</evidence>
<name>A0ABX8DGI7_9GAMM</name>
<accession>A0ABX8DGI7</accession>
<dbReference type="EMBL" id="CP074572">
    <property type="protein sequence ID" value="QVK23746.1"/>
    <property type="molecule type" value="Genomic_DNA"/>
</dbReference>